<feature type="signal peptide" evidence="5">
    <location>
        <begin position="1"/>
        <end position="20"/>
    </location>
</feature>
<proteinExistence type="inferred from homology"/>
<dbReference type="EMBL" id="CAJFDI010000002">
    <property type="protein sequence ID" value="CAD5214361.1"/>
    <property type="molecule type" value="Genomic_DNA"/>
</dbReference>
<dbReference type="Pfam" id="PF01060">
    <property type="entry name" value="TTR-52"/>
    <property type="match status" value="1"/>
</dbReference>
<evidence type="ECO:0000256" key="5">
    <source>
        <dbReference type="SAM" id="SignalP"/>
    </source>
</evidence>
<comment type="similarity">
    <text evidence="2">Belongs to the nematode transthyretin-like family.</text>
</comment>
<feature type="chain" id="PRO_5036021967" evidence="5">
    <location>
        <begin position="21"/>
        <end position="144"/>
    </location>
</feature>
<gene>
    <name evidence="6" type="ORF">BXYJ_LOCUS3491</name>
</gene>
<dbReference type="InterPro" id="IPR038479">
    <property type="entry name" value="Transthyretin-like_sf"/>
</dbReference>
<dbReference type="Proteomes" id="UP000659654">
    <property type="component" value="Unassembled WGS sequence"/>
</dbReference>
<dbReference type="Proteomes" id="UP000582659">
    <property type="component" value="Unassembled WGS sequence"/>
</dbReference>
<dbReference type="WBParaSite" id="BXY_0486900.1">
    <property type="protein sequence ID" value="BXY_0486900.1"/>
    <property type="gene ID" value="BXY_0486900"/>
</dbReference>
<keyword evidence="3" id="KW-0964">Secreted</keyword>
<name>A0A1I7RVV6_BURXY</name>
<dbReference type="InterPro" id="IPR001534">
    <property type="entry name" value="Transthyretin-like"/>
</dbReference>
<accession>A0A1I7RVV6</accession>
<protein>
    <submittedName>
        <fullName evidence="6">(pine wood nematode) hypothetical protein</fullName>
    </submittedName>
</protein>
<dbReference type="PANTHER" id="PTHR21700:SF24">
    <property type="entry name" value="TRANSTHYRETIN-LIKE FAMILY PROTEIN"/>
    <property type="match status" value="1"/>
</dbReference>
<evidence type="ECO:0000256" key="3">
    <source>
        <dbReference type="ARBA" id="ARBA00022525"/>
    </source>
</evidence>
<dbReference type="GO" id="GO:0005576">
    <property type="term" value="C:extracellular region"/>
    <property type="evidence" value="ECO:0007669"/>
    <property type="project" value="UniProtKB-SubCell"/>
</dbReference>
<evidence type="ECO:0000256" key="2">
    <source>
        <dbReference type="ARBA" id="ARBA00010112"/>
    </source>
</evidence>
<keyword evidence="9" id="KW-1185">Reference proteome</keyword>
<evidence type="ECO:0000256" key="1">
    <source>
        <dbReference type="ARBA" id="ARBA00004613"/>
    </source>
</evidence>
<dbReference type="Gene3D" id="2.60.40.3330">
    <property type="match status" value="1"/>
</dbReference>
<evidence type="ECO:0000313" key="10">
    <source>
        <dbReference type="WBParaSite" id="BXY_0486900.1"/>
    </source>
</evidence>
<reference evidence="10" key="1">
    <citation type="submission" date="2016-11" db="UniProtKB">
        <authorList>
            <consortium name="WormBaseParasite"/>
        </authorList>
    </citation>
    <scope>IDENTIFICATION</scope>
</reference>
<evidence type="ECO:0000313" key="8">
    <source>
        <dbReference type="Proteomes" id="UP000095284"/>
    </source>
</evidence>
<keyword evidence="4 5" id="KW-0732">Signal</keyword>
<dbReference type="AlphaFoldDB" id="A0A1I7RVV6"/>
<evidence type="ECO:0000313" key="9">
    <source>
        <dbReference type="Proteomes" id="UP000659654"/>
    </source>
</evidence>
<evidence type="ECO:0000256" key="4">
    <source>
        <dbReference type="ARBA" id="ARBA00022729"/>
    </source>
</evidence>
<dbReference type="GO" id="GO:0009986">
    <property type="term" value="C:cell surface"/>
    <property type="evidence" value="ECO:0007669"/>
    <property type="project" value="InterPro"/>
</dbReference>
<dbReference type="Proteomes" id="UP000095284">
    <property type="component" value="Unplaced"/>
</dbReference>
<dbReference type="OrthoDB" id="5912452at2759"/>
<dbReference type="SMR" id="A0A1I7RVV6"/>
<evidence type="ECO:0000313" key="7">
    <source>
        <dbReference type="EMBL" id="CAG9094755.1"/>
    </source>
</evidence>
<reference evidence="7" key="2">
    <citation type="submission" date="2020-08" db="EMBL/GenBank/DDBJ databases">
        <authorList>
            <person name="Kikuchi T."/>
        </authorList>
    </citation>
    <scope>NUCLEOTIDE SEQUENCE</scope>
    <source>
        <strain evidence="6">Ka4C1</strain>
    </source>
</reference>
<organism evidence="8 10">
    <name type="scientific">Bursaphelenchus xylophilus</name>
    <name type="common">Pinewood nematode worm</name>
    <name type="synonym">Aphelenchoides xylophilus</name>
    <dbReference type="NCBI Taxonomy" id="6326"/>
    <lineage>
        <taxon>Eukaryota</taxon>
        <taxon>Metazoa</taxon>
        <taxon>Ecdysozoa</taxon>
        <taxon>Nematoda</taxon>
        <taxon>Chromadorea</taxon>
        <taxon>Rhabditida</taxon>
        <taxon>Tylenchina</taxon>
        <taxon>Tylenchomorpha</taxon>
        <taxon>Aphelenchoidea</taxon>
        <taxon>Aphelenchoididae</taxon>
        <taxon>Bursaphelenchus</taxon>
    </lineage>
</organism>
<evidence type="ECO:0000313" key="6">
    <source>
        <dbReference type="EMBL" id="CAD5214361.1"/>
    </source>
</evidence>
<dbReference type="EMBL" id="CAJFCV020000002">
    <property type="protein sequence ID" value="CAG9094755.1"/>
    <property type="molecule type" value="Genomic_DNA"/>
</dbReference>
<dbReference type="PANTHER" id="PTHR21700">
    <property type="entry name" value="TRANSTHYRETIN-LIKE FAMILY PROTEIN-RELATED"/>
    <property type="match status" value="1"/>
</dbReference>
<dbReference type="eggNOG" id="ENOG502SQN1">
    <property type="taxonomic scope" value="Eukaryota"/>
</dbReference>
<comment type="subcellular location">
    <subcellularLocation>
        <location evidence="1">Secreted</location>
    </subcellularLocation>
</comment>
<sequence>MTSTLYMACLLALSTSFVFGARPQQSVSVVGRLTCDGKPAKDVKIKLYDKDTFTFDDLMGKATTDASGTFRVEGTANEVTNIQPKVNIYHRCNYSPLIPTCYQKFAIRVPTNYITKGPRAAKTFDLGTLNLAGKMSGQSTDCIN</sequence>